<dbReference type="SUPFAM" id="SSF51735">
    <property type="entry name" value="NAD(P)-binding Rossmann-fold domains"/>
    <property type="match status" value="1"/>
</dbReference>
<feature type="domain" description="Pyrroline-5-carboxylate reductase catalytic N-terminal" evidence="2">
    <location>
        <begin position="6"/>
        <end position="95"/>
    </location>
</feature>
<accession>A0A3B0Y2S8</accession>
<gene>
    <name evidence="3" type="ORF">MNBD_GAMMA11-3139</name>
</gene>
<dbReference type="AlphaFoldDB" id="A0A3B0Y2S8"/>
<evidence type="ECO:0000256" key="1">
    <source>
        <dbReference type="ARBA" id="ARBA00023002"/>
    </source>
</evidence>
<dbReference type="InterPro" id="IPR051267">
    <property type="entry name" value="STEAP_metalloreductase"/>
</dbReference>
<dbReference type="Gene3D" id="3.40.50.720">
    <property type="entry name" value="NAD(P)-binding Rossmann-like Domain"/>
    <property type="match status" value="1"/>
</dbReference>
<evidence type="ECO:0000259" key="2">
    <source>
        <dbReference type="Pfam" id="PF03807"/>
    </source>
</evidence>
<organism evidence="3">
    <name type="scientific">hydrothermal vent metagenome</name>
    <dbReference type="NCBI Taxonomy" id="652676"/>
    <lineage>
        <taxon>unclassified sequences</taxon>
        <taxon>metagenomes</taxon>
        <taxon>ecological metagenomes</taxon>
    </lineage>
</organism>
<dbReference type="EMBL" id="UOFG01000181">
    <property type="protein sequence ID" value="VAW62764.1"/>
    <property type="molecule type" value="Genomic_DNA"/>
</dbReference>
<dbReference type="Pfam" id="PF03807">
    <property type="entry name" value="F420_oxidored"/>
    <property type="match status" value="1"/>
</dbReference>
<dbReference type="InterPro" id="IPR028939">
    <property type="entry name" value="P5C_Rdtase_cat_N"/>
</dbReference>
<dbReference type="PANTHER" id="PTHR14239">
    <property type="entry name" value="DUDULIN-RELATED"/>
    <property type="match status" value="1"/>
</dbReference>
<evidence type="ECO:0000313" key="3">
    <source>
        <dbReference type="EMBL" id="VAW62764.1"/>
    </source>
</evidence>
<name>A0A3B0Y2S8_9ZZZZ</name>
<dbReference type="PANTHER" id="PTHR14239:SF10">
    <property type="entry name" value="REDUCTASE"/>
    <property type="match status" value="1"/>
</dbReference>
<sequence length="231" mass="24348">MKQKNISMIGAGKMAAILSRYFAIAGHSVHIGTRDTEKAAQLALEIGCGVHSGSIEKAVQQGDIVFLAVPYLQIPQALEHAGSLSGKIVVDISNPLNADYSGLLPGMDISGAEELAKVLPDAKVVKAFNCIYATVLEGGPEYGSGSGSGDEEGGGQPDGNMRAQVFYAGDDEQAKQVVAELIEDTGFVPINTGGLMSARYQENLTALILQVDKHLKEPMQIASAMLMRESL</sequence>
<dbReference type="InterPro" id="IPR036291">
    <property type="entry name" value="NAD(P)-bd_dom_sf"/>
</dbReference>
<keyword evidence="1" id="KW-0560">Oxidoreductase</keyword>
<dbReference type="GO" id="GO:0016491">
    <property type="term" value="F:oxidoreductase activity"/>
    <property type="evidence" value="ECO:0007669"/>
    <property type="project" value="UniProtKB-KW"/>
</dbReference>
<protein>
    <recommendedName>
        <fullName evidence="2">Pyrroline-5-carboxylate reductase catalytic N-terminal domain-containing protein</fullName>
    </recommendedName>
</protein>
<proteinExistence type="predicted"/>
<reference evidence="3" key="1">
    <citation type="submission" date="2018-06" db="EMBL/GenBank/DDBJ databases">
        <authorList>
            <person name="Zhirakovskaya E."/>
        </authorList>
    </citation>
    <scope>NUCLEOTIDE SEQUENCE</scope>
</reference>